<keyword evidence="3" id="KW-1185">Reference proteome</keyword>
<feature type="transmembrane region" description="Helical" evidence="1">
    <location>
        <begin position="28"/>
        <end position="54"/>
    </location>
</feature>
<comment type="caution">
    <text evidence="2">The sequence shown here is derived from an EMBL/GenBank/DDBJ whole genome shotgun (WGS) entry which is preliminary data.</text>
</comment>
<organism evidence="2 3">
    <name type="scientific">Natronococcus jeotgali DSM 18795</name>
    <dbReference type="NCBI Taxonomy" id="1227498"/>
    <lineage>
        <taxon>Archaea</taxon>
        <taxon>Methanobacteriati</taxon>
        <taxon>Methanobacteriota</taxon>
        <taxon>Stenosarchaea group</taxon>
        <taxon>Halobacteria</taxon>
        <taxon>Halobacteriales</taxon>
        <taxon>Natrialbaceae</taxon>
        <taxon>Natronococcus</taxon>
    </lineage>
</organism>
<feature type="transmembrane region" description="Helical" evidence="1">
    <location>
        <begin position="92"/>
        <end position="111"/>
    </location>
</feature>
<accession>L9WUI9</accession>
<keyword evidence="1" id="KW-0472">Membrane</keyword>
<dbReference type="STRING" id="1227498.C492_18875"/>
<keyword evidence="1" id="KW-0812">Transmembrane</keyword>
<sequence>MTYDRTMTSFRAAIGDELDPKAVVGVTAVLAVFAVMTDFSAGSVIAIPAGLVALDALRAVCTARDYPDAAAGVVLGAVGGLVFASLAIGDGAVVYGVLAAVAAWLCLDSLYDLRHGIDRSSDPDDDLSEDEYYLVSAHGWAVLRELREAGRPLSRGELQDRTGLPDEDFERVVETVGDTGPLERVGTGYVLDESETGTAAMIRSIARAVGRRLRRPLGLLGPLKP</sequence>
<name>L9WUI9_9EURY</name>
<gene>
    <name evidence="2" type="ORF">C492_18875</name>
</gene>
<keyword evidence="1" id="KW-1133">Transmembrane helix</keyword>
<protein>
    <submittedName>
        <fullName evidence="2">Uncharacterized protein</fullName>
    </submittedName>
</protein>
<dbReference type="AlphaFoldDB" id="L9WUI9"/>
<proteinExistence type="predicted"/>
<dbReference type="Proteomes" id="UP000011531">
    <property type="component" value="Unassembled WGS sequence"/>
</dbReference>
<dbReference type="EMBL" id="AOIA01000153">
    <property type="protein sequence ID" value="ELY52876.1"/>
    <property type="molecule type" value="Genomic_DNA"/>
</dbReference>
<feature type="transmembrane region" description="Helical" evidence="1">
    <location>
        <begin position="66"/>
        <end position="86"/>
    </location>
</feature>
<evidence type="ECO:0000313" key="3">
    <source>
        <dbReference type="Proteomes" id="UP000011531"/>
    </source>
</evidence>
<reference evidence="2 3" key="1">
    <citation type="journal article" date="2014" name="PLoS Genet.">
        <title>Phylogenetically driven sequencing of extremely halophilic archaea reveals strategies for static and dynamic osmo-response.</title>
        <authorList>
            <person name="Becker E.A."/>
            <person name="Seitzer P.M."/>
            <person name="Tritt A."/>
            <person name="Larsen D."/>
            <person name="Krusor M."/>
            <person name="Yao A.I."/>
            <person name="Wu D."/>
            <person name="Madern D."/>
            <person name="Eisen J.A."/>
            <person name="Darling A.E."/>
            <person name="Facciotti M.T."/>
        </authorList>
    </citation>
    <scope>NUCLEOTIDE SEQUENCE [LARGE SCALE GENOMIC DNA]</scope>
    <source>
        <strain evidence="2 3">DSM 18795</strain>
    </source>
</reference>
<evidence type="ECO:0000313" key="2">
    <source>
        <dbReference type="EMBL" id="ELY52876.1"/>
    </source>
</evidence>
<evidence type="ECO:0000256" key="1">
    <source>
        <dbReference type="SAM" id="Phobius"/>
    </source>
</evidence>